<organism evidence="6 7">
    <name type="scientific">Micromonospora chalcea</name>
    <dbReference type="NCBI Taxonomy" id="1874"/>
    <lineage>
        <taxon>Bacteria</taxon>
        <taxon>Bacillati</taxon>
        <taxon>Actinomycetota</taxon>
        <taxon>Actinomycetes</taxon>
        <taxon>Micromonosporales</taxon>
        <taxon>Micromonosporaceae</taxon>
        <taxon>Micromonospora</taxon>
    </lineage>
</organism>
<evidence type="ECO:0000313" key="7">
    <source>
        <dbReference type="Proteomes" id="UP000274694"/>
    </source>
</evidence>
<dbReference type="Gene3D" id="1.25.40.10">
    <property type="entry name" value="Tetratricopeptide repeat domain"/>
    <property type="match status" value="1"/>
</dbReference>
<dbReference type="PROSITE" id="PS50043">
    <property type="entry name" value="HTH_LUXR_2"/>
    <property type="match status" value="1"/>
</dbReference>
<dbReference type="SMART" id="SM00421">
    <property type="entry name" value="HTH_LUXR"/>
    <property type="match status" value="1"/>
</dbReference>
<dbReference type="InterPro" id="IPR027417">
    <property type="entry name" value="P-loop_NTPase"/>
</dbReference>
<gene>
    <name evidence="6" type="ORF">DLJ60_13450</name>
</gene>
<keyword evidence="3" id="KW-0175">Coiled coil</keyword>
<name>A0ABX9Y3X7_MICCH</name>
<comment type="caution">
    <text evidence="6">The sequence shown here is derived from an EMBL/GenBank/DDBJ whole genome shotgun (WGS) entry which is preliminary data.</text>
</comment>
<dbReference type="SUPFAM" id="SSF46894">
    <property type="entry name" value="C-terminal effector domain of the bipartite response regulators"/>
    <property type="match status" value="1"/>
</dbReference>
<evidence type="ECO:0000313" key="6">
    <source>
        <dbReference type="EMBL" id="RQW92847.1"/>
    </source>
</evidence>
<dbReference type="Proteomes" id="UP000274694">
    <property type="component" value="Unassembled WGS sequence"/>
</dbReference>
<dbReference type="Pfam" id="PF13191">
    <property type="entry name" value="AAA_16"/>
    <property type="match status" value="1"/>
</dbReference>
<dbReference type="InterPro" id="IPR041664">
    <property type="entry name" value="AAA_16"/>
</dbReference>
<evidence type="ECO:0000256" key="2">
    <source>
        <dbReference type="ARBA" id="ARBA00022840"/>
    </source>
</evidence>
<dbReference type="InterPro" id="IPR036388">
    <property type="entry name" value="WH-like_DNA-bd_sf"/>
</dbReference>
<accession>A0ABX9Y3X7</accession>
<dbReference type="SUPFAM" id="SSF52540">
    <property type="entry name" value="P-loop containing nucleoside triphosphate hydrolases"/>
    <property type="match status" value="1"/>
</dbReference>
<dbReference type="Gene3D" id="1.10.10.10">
    <property type="entry name" value="Winged helix-like DNA-binding domain superfamily/Winged helix DNA-binding domain"/>
    <property type="match status" value="1"/>
</dbReference>
<feature type="coiled-coil region" evidence="3">
    <location>
        <begin position="571"/>
        <end position="598"/>
    </location>
</feature>
<dbReference type="PRINTS" id="PR00038">
    <property type="entry name" value="HTHLUXR"/>
</dbReference>
<keyword evidence="2" id="KW-0067">ATP-binding</keyword>
<feature type="region of interest" description="Disordered" evidence="4">
    <location>
        <begin position="336"/>
        <end position="369"/>
    </location>
</feature>
<keyword evidence="7" id="KW-1185">Reference proteome</keyword>
<dbReference type="PANTHER" id="PTHR16305">
    <property type="entry name" value="TESTICULAR SOLUBLE ADENYLYL CYCLASE"/>
    <property type="match status" value="1"/>
</dbReference>
<dbReference type="PANTHER" id="PTHR16305:SF28">
    <property type="entry name" value="GUANYLATE CYCLASE DOMAIN-CONTAINING PROTEIN"/>
    <property type="match status" value="1"/>
</dbReference>
<dbReference type="EMBL" id="QGTA01000180">
    <property type="protein sequence ID" value="RQW92847.1"/>
    <property type="molecule type" value="Genomic_DNA"/>
</dbReference>
<dbReference type="InterPro" id="IPR016032">
    <property type="entry name" value="Sig_transdc_resp-reg_C-effctor"/>
</dbReference>
<protein>
    <submittedName>
        <fullName evidence="6">Helix-turn-helix transcriptional regulator</fullName>
    </submittedName>
</protein>
<dbReference type="CDD" id="cd06170">
    <property type="entry name" value="LuxR_C_like"/>
    <property type="match status" value="1"/>
</dbReference>
<feature type="region of interest" description="Disordered" evidence="4">
    <location>
        <begin position="502"/>
        <end position="522"/>
    </location>
</feature>
<evidence type="ECO:0000256" key="3">
    <source>
        <dbReference type="SAM" id="Coils"/>
    </source>
</evidence>
<dbReference type="Pfam" id="PF00196">
    <property type="entry name" value="GerE"/>
    <property type="match status" value="1"/>
</dbReference>
<keyword evidence="1" id="KW-0547">Nucleotide-binding</keyword>
<feature type="compositionally biased region" description="Low complexity" evidence="4">
    <location>
        <begin position="341"/>
        <end position="359"/>
    </location>
</feature>
<feature type="domain" description="HTH luxR-type" evidence="5">
    <location>
        <begin position="814"/>
        <end position="879"/>
    </location>
</feature>
<reference evidence="6 7" key="1">
    <citation type="submission" date="2018-05" db="EMBL/GenBank/DDBJ databases">
        <title>Micromonospora from Atacama Desert.</title>
        <authorList>
            <person name="Carro L."/>
            <person name="Goodfellow M."/>
            <person name="Klenk H.-P."/>
        </authorList>
    </citation>
    <scope>NUCLEOTIDE SEQUENCE [LARGE SCALE GENOMIC DNA]</scope>
    <source>
        <strain evidence="6 7">LB41</strain>
    </source>
</reference>
<sequence>MVIMNRMAGRERELSSLGELLDATVRGSGGCVVVDGPFGIGKTHLLKVTGLEAAARGLTVVAGRASVTDQPVPVHLLVNFLRHAMPGEAAVEQLAVPGANPFWLIDRVGDLVEVAARRRPLVVALDDAQRIDDVSALALRGLVPRLASLPVLWLLARRPVAAGSIAQHAVDWLAEHVAVRVRLREPGEEAVADLCAGLLGARPDASVLRWAARCGGNPKVMENVFSAFIKAGQMIIVDGAASVVSDGLPDGVLTAVHGLLEEMPPPLRRLLAAAGRLGHTFPADRVTGLLDGPAADVSAAIDEAVRVGLLRRDGAELTFAHQVVGEALRHAAYPRPERAEPATAPAAGDAADGPAPRGRLGPPHSPAGVRVARSAPEAAVPVAAAGPAPRSGRCGCDEVVAEAVSHLENRSAEAPRALARALRLLAGAGRPTEAGRLAEVILRRDLPADVETQLVLELGHGMRAAGNHRLAAGFLRRTRARHDVCELDRAKLDRALADVTKRLGGASPAGPEPGTPSPGCAPGGRPLWTWLVRALAAADQRDEAQAVLDTVRPTTRESCHTGSETLRRGHRAELLTAAGRLEEARAEAEAALRAADRARPADCVPARLVLAHLSVHRGDLATASDQLRAAERLAGADDTARMDWALARFHAASGRPAMMVQTLINVAGQVVPDPLLFTEAPAAAAALVRHARRAGLDAEAERAVEVARRVARGNPFVQSLAAAAEHAAGLLRDDPAALLRAADLHRLAGRTLAAAGAVEDAARGTRDRAEATRLLEAAADAYRECGARRDLDRVEAELRGVPAHNVRPLVPDRPRSGWESLTSAELRVVRAIVDGMTNREAASSLFLSPHTVDSHLRRVFSKLDINSRVELTRCFIAHEAVRPALATPRQPASAG</sequence>
<evidence type="ECO:0000256" key="4">
    <source>
        <dbReference type="SAM" id="MobiDB-lite"/>
    </source>
</evidence>
<evidence type="ECO:0000259" key="5">
    <source>
        <dbReference type="PROSITE" id="PS50043"/>
    </source>
</evidence>
<dbReference type="InterPro" id="IPR011990">
    <property type="entry name" value="TPR-like_helical_dom_sf"/>
</dbReference>
<evidence type="ECO:0000256" key="1">
    <source>
        <dbReference type="ARBA" id="ARBA00022741"/>
    </source>
</evidence>
<proteinExistence type="predicted"/>
<dbReference type="InterPro" id="IPR000792">
    <property type="entry name" value="Tscrpt_reg_LuxR_C"/>
</dbReference>